<reference evidence="1 2" key="1">
    <citation type="submission" date="2014-06" db="EMBL/GenBank/DDBJ databases">
        <title>Evolutionary Origins and Diversification of the Mycorrhizal Mutualists.</title>
        <authorList>
            <consortium name="DOE Joint Genome Institute"/>
            <consortium name="Mycorrhizal Genomics Consortium"/>
            <person name="Kohler A."/>
            <person name="Kuo A."/>
            <person name="Nagy L.G."/>
            <person name="Floudas D."/>
            <person name="Copeland A."/>
            <person name="Barry K.W."/>
            <person name="Cichocki N."/>
            <person name="Veneault-Fourrey C."/>
            <person name="LaButti K."/>
            <person name="Lindquist E.A."/>
            <person name="Lipzen A."/>
            <person name="Lundell T."/>
            <person name="Morin E."/>
            <person name="Murat C."/>
            <person name="Riley R."/>
            <person name="Ohm R."/>
            <person name="Sun H."/>
            <person name="Tunlid A."/>
            <person name="Henrissat B."/>
            <person name="Grigoriev I.V."/>
            <person name="Hibbett D.S."/>
            <person name="Martin F."/>
        </authorList>
    </citation>
    <scope>NUCLEOTIDE SEQUENCE [LARGE SCALE GENOMIC DNA]</scope>
    <source>
        <strain evidence="1 2">SS14</strain>
    </source>
</reference>
<sequence length="285" mass="32412">MFPDAIAEFVFDQSSAHGAFSKNALIAKEMNVNPGGKAREMRDTIIPMDNPHPEKRGMVQMMKFPQDLLPDHPYYQHRGQSKGMKVVLEERGLLEGLKIANGGKLPPGECKFCKSSRETQERLLREAQAANVGGEEPEGALEDVLQASTSFTCCLRKVLECQKDFQDEKPLLQEIIEQAGHKCYFLPKFHCELNPIEMYWGWTKIRVRVASDGTFPKAKELVPEILDSCPVKTIRAFFRKSWRYMDAYRRGLNAKQAEFAVKKYRSHRRCAPTVMMSVGILDNPA</sequence>
<dbReference type="Proteomes" id="UP000054279">
    <property type="component" value="Unassembled WGS sequence"/>
</dbReference>
<dbReference type="PANTHER" id="PTHR35871">
    <property type="entry name" value="EXPRESSED PROTEIN"/>
    <property type="match status" value="1"/>
</dbReference>
<gene>
    <name evidence="1" type="ORF">M422DRAFT_269851</name>
</gene>
<dbReference type="EMBL" id="KN837297">
    <property type="protein sequence ID" value="KIJ28802.1"/>
    <property type="molecule type" value="Genomic_DNA"/>
</dbReference>
<accession>A0A0C9UIQ3</accession>
<dbReference type="PANTHER" id="PTHR35871:SF1">
    <property type="entry name" value="CXC1-LIKE CYSTEINE CLUSTER ASSOCIATED WITH KDZ TRANSPOSASES DOMAIN-CONTAINING PROTEIN"/>
    <property type="match status" value="1"/>
</dbReference>
<dbReference type="Gene3D" id="3.30.420.10">
    <property type="entry name" value="Ribonuclease H-like superfamily/Ribonuclease H"/>
    <property type="match status" value="1"/>
</dbReference>
<proteinExistence type="predicted"/>
<dbReference type="GO" id="GO:0003676">
    <property type="term" value="F:nucleic acid binding"/>
    <property type="evidence" value="ECO:0007669"/>
    <property type="project" value="InterPro"/>
</dbReference>
<protein>
    <recommendedName>
        <fullName evidence="3">Tc1-like transposase DDE domain-containing protein</fullName>
    </recommendedName>
</protein>
<dbReference type="HOGENOM" id="CLU_005726_3_0_1"/>
<dbReference type="InterPro" id="IPR036397">
    <property type="entry name" value="RNaseH_sf"/>
</dbReference>
<organism evidence="1 2">
    <name type="scientific">Sphaerobolus stellatus (strain SS14)</name>
    <dbReference type="NCBI Taxonomy" id="990650"/>
    <lineage>
        <taxon>Eukaryota</taxon>
        <taxon>Fungi</taxon>
        <taxon>Dikarya</taxon>
        <taxon>Basidiomycota</taxon>
        <taxon>Agaricomycotina</taxon>
        <taxon>Agaricomycetes</taxon>
        <taxon>Phallomycetidae</taxon>
        <taxon>Geastrales</taxon>
        <taxon>Sphaerobolaceae</taxon>
        <taxon>Sphaerobolus</taxon>
    </lineage>
</organism>
<evidence type="ECO:0000313" key="2">
    <source>
        <dbReference type="Proteomes" id="UP000054279"/>
    </source>
</evidence>
<evidence type="ECO:0000313" key="1">
    <source>
        <dbReference type="EMBL" id="KIJ28802.1"/>
    </source>
</evidence>
<dbReference type="OrthoDB" id="2449121at2759"/>
<keyword evidence="2" id="KW-1185">Reference proteome</keyword>
<name>A0A0C9UIQ3_SPHS4</name>
<evidence type="ECO:0008006" key="3">
    <source>
        <dbReference type="Google" id="ProtNLM"/>
    </source>
</evidence>
<dbReference type="AlphaFoldDB" id="A0A0C9UIQ3"/>